<dbReference type="InterPro" id="IPR001387">
    <property type="entry name" value="Cro/C1-type_HTH"/>
</dbReference>
<dbReference type="Gene3D" id="1.10.260.40">
    <property type="entry name" value="lambda repressor-like DNA-binding domains"/>
    <property type="match status" value="1"/>
</dbReference>
<protein>
    <submittedName>
        <fullName evidence="2">Transcriptional regulator, XRE family protein</fullName>
    </submittedName>
</protein>
<dbReference type="InterPro" id="IPR010982">
    <property type="entry name" value="Lambda_DNA-bd_dom_sf"/>
</dbReference>
<dbReference type="Proteomes" id="UP001374893">
    <property type="component" value="Chromosome"/>
</dbReference>
<keyword evidence="3" id="KW-1185">Reference proteome</keyword>
<reference evidence="2 3" key="1">
    <citation type="submission" date="2021-06" db="EMBL/GenBank/DDBJ databases">
        <title>Complete genome of Haloferula helveola possessing various polysaccharide degrading enzymes.</title>
        <authorList>
            <person name="Takami H."/>
            <person name="Huang C."/>
            <person name="Hamasaki K."/>
        </authorList>
    </citation>
    <scope>NUCLEOTIDE SEQUENCE [LARGE SCALE GENOMIC DNA]</scope>
    <source>
        <strain evidence="2 3">CN-1</strain>
    </source>
</reference>
<evidence type="ECO:0000313" key="3">
    <source>
        <dbReference type="Proteomes" id="UP001374893"/>
    </source>
</evidence>
<feature type="domain" description="HTH cro/C1-type" evidence="1">
    <location>
        <begin position="17"/>
        <end position="71"/>
    </location>
</feature>
<dbReference type="CDD" id="cd00093">
    <property type="entry name" value="HTH_XRE"/>
    <property type="match status" value="1"/>
</dbReference>
<sequence length="76" mass="8336">MKEEEADTRVAEIVSRLKARRESLGMSLSRLSELAGMSHVGILQIESGERSPQLRTIIKLAAALDLKLAKLFSGLD</sequence>
<evidence type="ECO:0000259" key="1">
    <source>
        <dbReference type="PROSITE" id="PS50943"/>
    </source>
</evidence>
<dbReference type="SMART" id="SM00530">
    <property type="entry name" value="HTH_XRE"/>
    <property type="match status" value="1"/>
</dbReference>
<gene>
    <name evidence="2" type="ORF">HAHE_37590</name>
</gene>
<name>A0ABN6H8A4_9BACT</name>
<dbReference type="Pfam" id="PF01381">
    <property type="entry name" value="HTH_3"/>
    <property type="match status" value="1"/>
</dbReference>
<dbReference type="EMBL" id="AP024702">
    <property type="protein sequence ID" value="BCX49851.1"/>
    <property type="molecule type" value="Genomic_DNA"/>
</dbReference>
<dbReference type="SUPFAM" id="SSF47413">
    <property type="entry name" value="lambda repressor-like DNA-binding domains"/>
    <property type="match status" value="1"/>
</dbReference>
<accession>A0ABN6H8A4</accession>
<evidence type="ECO:0000313" key="2">
    <source>
        <dbReference type="EMBL" id="BCX49851.1"/>
    </source>
</evidence>
<organism evidence="2 3">
    <name type="scientific">Haloferula helveola</name>
    <dbReference type="NCBI Taxonomy" id="490095"/>
    <lineage>
        <taxon>Bacteria</taxon>
        <taxon>Pseudomonadati</taxon>
        <taxon>Verrucomicrobiota</taxon>
        <taxon>Verrucomicrobiia</taxon>
        <taxon>Verrucomicrobiales</taxon>
        <taxon>Verrucomicrobiaceae</taxon>
        <taxon>Haloferula</taxon>
    </lineage>
</organism>
<proteinExistence type="predicted"/>
<dbReference type="PROSITE" id="PS50943">
    <property type="entry name" value="HTH_CROC1"/>
    <property type="match status" value="1"/>
</dbReference>
<dbReference type="RefSeq" id="WP_338686643.1">
    <property type="nucleotide sequence ID" value="NZ_AP024702.1"/>
</dbReference>